<gene>
    <name evidence="6" type="ORF">KHA91_11840</name>
</gene>
<dbReference type="PRINTS" id="PR00719">
    <property type="entry name" value="LMWPTPASE"/>
</dbReference>
<dbReference type="InterPro" id="IPR036196">
    <property type="entry name" value="Ptyr_pPase_sf"/>
</dbReference>
<dbReference type="AlphaFoldDB" id="A0A942UQZ0"/>
<evidence type="ECO:0000256" key="1">
    <source>
        <dbReference type="ARBA" id="ARBA00011063"/>
    </source>
</evidence>
<dbReference type="EMBL" id="JAGYPN010000002">
    <property type="protein sequence ID" value="MBS4223436.1"/>
    <property type="molecule type" value="Genomic_DNA"/>
</dbReference>
<keyword evidence="3" id="KW-0904">Protein phosphatase</keyword>
<dbReference type="PANTHER" id="PTHR11717:SF31">
    <property type="entry name" value="LOW MOLECULAR WEIGHT PROTEIN-TYROSINE-PHOSPHATASE ETP-RELATED"/>
    <property type="match status" value="1"/>
</dbReference>
<feature type="domain" description="Phosphotyrosine protein phosphatase I" evidence="5">
    <location>
        <begin position="1"/>
        <end position="143"/>
    </location>
</feature>
<dbReference type="RefSeq" id="WP_213098447.1">
    <property type="nucleotide sequence ID" value="NZ_JAGYPN010000002.1"/>
</dbReference>
<dbReference type="InterPro" id="IPR023485">
    <property type="entry name" value="Ptyr_pPase"/>
</dbReference>
<evidence type="ECO:0000256" key="2">
    <source>
        <dbReference type="ARBA" id="ARBA00022801"/>
    </source>
</evidence>
<dbReference type="GO" id="GO:0004725">
    <property type="term" value="F:protein tyrosine phosphatase activity"/>
    <property type="evidence" value="ECO:0007669"/>
    <property type="project" value="InterPro"/>
</dbReference>
<sequence length="143" mass="15955">MNILFICTGNTCRSPMATAIFNHQWLDKGEAKSVGLFAVEGEDAALHTLNVLKENGIELKHQSKQLKEEDIEWASLVLTMTASHKAMLMNNFPGAADKIFTLKEYVNGPDAALDVIDPYGGDIHVYRSTFAELKELINRIFKD</sequence>
<dbReference type="Proteomes" id="UP000676456">
    <property type="component" value="Unassembled WGS sequence"/>
</dbReference>
<evidence type="ECO:0000259" key="5">
    <source>
        <dbReference type="SMART" id="SM00226"/>
    </source>
</evidence>
<comment type="caution">
    <text evidence="6">The sequence shown here is derived from an EMBL/GenBank/DDBJ whole genome shotgun (WGS) entry which is preliminary data.</text>
</comment>
<dbReference type="Gene3D" id="3.40.50.2300">
    <property type="match status" value="1"/>
</dbReference>
<name>A0A942UQZ0_9BACI</name>
<feature type="active site" description="Nucleophile" evidence="4">
    <location>
        <position position="7"/>
    </location>
</feature>
<proteinExistence type="inferred from homology"/>
<keyword evidence="2" id="KW-0378">Hydrolase</keyword>
<dbReference type="PANTHER" id="PTHR11717">
    <property type="entry name" value="LOW MOLECULAR WEIGHT PROTEIN TYROSINE PHOSPHATASE"/>
    <property type="match status" value="1"/>
</dbReference>
<feature type="active site" description="Nucleophile" evidence="4">
    <location>
        <position position="13"/>
    </location>
</feature>
<dbReference type="InterPro" id="IPR017867">
    <property type="entry name" value="Tyr_phospatase_low_mol_wt"/>
</dbReference>
<protein>
    <submittedName>
        <fullName evidence="6">Low molecular weight protein arginine phosphatase</fullName>
    </submittedName>
</protein>
<keyword evidence="7" id="KW-1185">Reference proteome</keyword>
<dbReference type="SMART" id="SM00226">
    <property type="entry name" value="LMWPc"/>
    <property type="match status" value="1"/>
</dbReference>
<organism evidence="6 7">
    <name type="scientific">Lederbergia citrea</name>
    <dbReference type="NCBI Taxonomy" id="2833581"/>
    <lineage>
        <taxon>Bacteria</taxon>
        <taxon>Bacillati</taxon>
        <taxon>Bacillota</taxon>
        <taxon>Bacilli</taxon>
        <taxon>Bacillales</taxon>
        <taxon>Bacillaceae</taxon>
        <taxon>Lederbergia</taxon>
    </lineage>
</organism>
<evidence type="ECO:0000313" key="6">
    <source>
        <dbReference type="EMBL" id="MBS4223436.1"/>
    </source>
</evidence>
<evidence type="ECO:0000256" key="3">
    <source>
        <dbReference type="ARBA" id="ARBA00022912"/>
    </source>
</evidence>
<accession>A0A942UQZ0</accession>
<reference evidence="6 7" key="1">
    <citation type="submission" date="2021-05" db="EMBL/GenBank/DDBJ databases">
        <title>Novel Bacillus species.</title>
        <authorList>
            <person name="Liu G."/>
        </authorList>
    </citation>
    <scope>NUCLEOTIDE SEQUENCE [LARGE SCALE GENOMIC DNA]</scope>
    <source>
        <strain evidence="6 7">FJAT-49682</strain>
    </source>
</reference>
<dbReference type="SUPFAM" id="SSF52788">
    <property type="entry name" value="Phosphotyrosine protein phosphatases I"/>
    <property type="match status" value="1"/>
</dbReference>
<feature type="active site" description="Proton donor" evidence="4">
    <location>
        <position position="117"/>
    </location>
</feature>
<dbReference type="Pfam" id="PF01451">
    <property type="entry name" value="LMWPc"/>
    <property type="match status" value="1"/>
</dbReference>
<evidence type="ECO:0000256" key="4">
    <source>
        <dbReference type="PIRSR" id="PIRSR617867-1"/>
    </source>
</evidence>
<comment type="similarity">
    <text evidence="1">Belongs to the low molecular weight phosphotyrosine protein phosphatase family.</text>
</comment>
<evidence type="ECO:0000313" key="7">
    <source>
        <dbReference type="Proteomes" id="UP000676456"/>
    </source>
</evidence>
<dbReference type="InterPro" id="IPR050438">
    <property type="entry name" value="LMW_PTPase"/>
</dbReference>
<dbReference type="CDD" id="cd16344">
    <property type="entry name" value="LMWPAP"/>
    <property type="match status" value="1"/>
</dbReference>